<dbReference type="AlphaFoldDB" id="H1YD52"/>
<evidence type="ECO:0000259" key="1">
    <source>
        <dbReference type="Pfam" id="PF03572"/>
    </source>
</evidence>
<sequence length="461" mass="52158">MKALIIILTLNLFAVQMVWGQSPEKYTPYKMRQDVDSLVKYLLETHPNPFYRYPEASFFKNVSRIKSQLDRNLNKVDFYLRIAPLLGTLDDGHTDLHIGQFYNSLNPFVLPYHVKLSTKKPFITCSGAYQGLKAELPLGAEILSINNIPALKIVNDIIDLNTGESRLFRAEFGATRFYFYLEALYRANGIYQLKYKSKGIVKAITIKGIRKTVLDDLAKRQADGKNHADRVYALRLLNDDQTAVIDFKSFDWNGFKNFADSAFRVIKEKHVQNLIINLIDNGGGDSDVGDALFQYLLNKPFTQYAKVIGKNSALLKQRLREHRLNKPLDSADKVLLARPNGSLDTQYVDQISIGNTPLRFNGRVILLVNIETYSSASDFAQCFKYYNRGIIIGEETGGLIKSYGDIVTTHLPNTGLELTISSKLYYNVGANENDWRGVIPDIYSSPDKALQRALDVVNGKK</sequence>
<dbReference type="Proteomes" id="UP000002774">
    <property type="component" value="Chromosome"/>
</dbReference>
<gene>
    <name evidence="2" type="ORF">Mucpa_1966</name>
</gene>
<evidence type="ECO:0000313" key="3">
    <source>
        <dbReference type="Proteomes" id="UP000002774"/>
    </source>
</evidence>
<reference evidence="2" key="1">
    <citation type="submission" date="2011-09" db="EMBL/GenBank/DDBJ databases">
        <title>The permanent draft genome of Mucilaginibacter paludis DSM 18603.</title>
        <authorList>
            <consortium name="US DOE Joint Genome Institute (JGI-PGF)"/>
            <person name="Lucas S."/>
            <person name="Han J."/>
            <person name="Lapidus A."/>
            <person name="Bruce D."/>
            <person name="Goodwin L."/>
            <person name="Pitluck S."/>
            <person name="Peters L."/>
            <person name="Kyrpides N."/>
            <person name="Mavromatis K."/>
            <person name="Ivanova N."/>
            <person name="Mikhailova N."/>
            <person name="Held B."/>
            <person name="Detter J.C."/>
            <person name="Tapia R."/>
            <person name="Han C."/>
            <person name="Land M."/>
            <person name="Hauser L."/>
            <person name="Markowitz V."/>
            <person name="Cheng J.-F."/>
            <person name="Hugenholtz P."/>
            <person name="Woyke T."/>
            <person name="Wu D."/>
            <person name="Tindall B."/>
            <person name="Brambilla E."/>
            <person name="Klenk H.-P."/>
            <person name="Eisen J.A."/>
        </authorList>
    </citation>
    <scope>NUCLEOTIDE SEQUENCE [LARGE SCALE GENOMIC DNA]</scope>
    <source>
        <strain evidence="2">DSM 18603</strain>
    </source>
</reference>
<evidence type="ECO:0000313" key="2">
    <source>
        <dbReference type="EMBL" id="EHQ26109.1"/>
    </source>
</evidence>
<keyword evidence="3" id="KW-1185">Reference proteome</keyword>
<dbReference type="InterPro" id="IPR029045">
    <property type="entry name" value="ClpP/crotonase-like_dom_sf"/>
</dbReference>
<dbReference type="GO" id="GO:0008236">
    <property type="term" value="F:serine-type peptidase activity"/>
    <property type="evidence" value="ECO:0007669"/>
    <property type="project" value="InterPro"/>
</dbReference>
<feature type="domain" description="Tail specific protease" evidence="1">
    <location>
        <begin position="242"/>
        <end position="443"/>
    </location>
</feature>
<dbReference type="PANTHER" id="PTHR32060:SF22">
    <property type="entry name" value="CARBOXYL-TERMINAL-PROCESSING PEPTIDASE 3, CHLOROPLASTIC"/>
    <property type="match status" value="1"/>
</dbReference>
<dbReference type="PANTHER" id="PTHR32060">
    <property type="entry name" value="TAIL-SPECIFIC PROTEASE"/>
    <property type="match status" value="1"/>
</dbReference>
<dbReference type="GO" id="GO:0006508">
    <property type="term" value="P:proteolysis"/>
    <property type="evidence" value="ECO:0007669"/>
    <property type="project" value="InterPro"/>
</dbReference>
<dbReference type="SUPFAM" id="SSF52096">
    <property type="entry name" value="ClpP/crotonase"/>
    <property type="match status" value="1"/>
</dbReference>
<dbReference type="Pfam" id="PF03572">
    <property type="entry name" value="Peptidase_S41"/>
    <property type="match status" value="1"/>
</dbReference>
<organism evidence="2 3">
    <name type="scientific">Mucilaginibacter paludis DSM 18603</name>
    <dbReference type="NCBI Taxonomy" id="714943"/>
    <lineage>
        <taxon>Bacteria</taxon>
        <taxon>Pseudomonadati</taxon>
        <taxon>Bacteroidota</taxon>
        <taxon>Sphingobacteriia</taxon>
        <taxon>Sphingobacteriales</taxon>
        <taxon>Sphingobacteriaceae</taxon>
        <taxon>Mucilaginibacter</taxon>
    </lineage>
</organism>
<dbReference type="HOGENOM" id="CLU_032380_1_0_10"/>
<name>H1YD52_9SPHI</name>
<accession>H1YD52</accession>
<proteinExistence type="predicted"/>
<dbReference type="EMBL" id="CM001403">
    <property type="protein sequence ID" value="EHQ26109.1"/>
    <property type="molecule type" value="Genomic_DNA"/>
</dbReference>
<dbReference type="InterPro" id="IPR005151">
    <property type="entry name" value="Tail-specific_protease"/>
</dbReference>
<dbReference type="STRING" id="714943.Mucpa_1966"/>
<dbReference type="GO" id="GO:0004175">
    <property type="term" value="F:endopeptidase activity"/>
    <property type="evidence" value="ECO:0007669"/>
    <property type="project" value="TreeGrafter"/>
</dbReference>
<dbReference type="eggNOG" id="COG0793">
    <property type="taxonomic scope" value="Bacteria"/>
</dbReference>
<protein>
    <submittedName>
        <fullName evidence="2">Peptidase S41</fullName>
    </submittedName>
</protein>
<dbReference type="RefSeq" id="WP_008506081.1">
    <property type="nucleotide sequence ID" value="NZ_CM001403.1"/>
</dbReference>
<dbReference type="Gene3D" id="3.90.226.10">
    <property type="entry name" value="2-enoyl-CoA Hydratase, Chain A, domain 1"/>
    <property type="match status" value="1"/>
</dbReference>